<name>A0A1M5NJG8_9FLAO</name>
<reference evidence="3" key="1">
    <citation type="submission" date="2016-11" db="EMBL/GenBank/DDBJ databases">
        <authorList>
            <person name="Varghese N."/>
            <person name="Submissions S."/>
        </authorList>
    </citation>
    <scope>NUCLEOTIDE SEQUENCE [LARGE SCALE GENOMIC DNA]</scope>
    <source>
        <strain evidence="3">DSM 22638</strain>
    </source>
</reference>
<dbReference type="Proteomes" id="UP000184532">
    <property type="component" value="Unassembled WGS sequence"/>
</dbReference>
<protein>
    <submittedName>
        <fullName evidence="2">Uncharacterized protein</fullName>
    </submittedName>
</protein>
<evidence type="ECO:0000313" key="2">
    <source>
        <dbReference type="EMBL" id="SHG89585.1"/>
    </source>
</evidence>
<feature type="transmembrane region" description="Helical" evidence="1">
    <location>
        <begin position="6"/>
        <end position="27"/>
    </location>
</feature>
<dbReference type="AlphaFoldDB" id="A0A1M5NJG8"/>
<sequence length="146" mass="16551">MKSAEYIKYLLYAGAVLGAIIIISKVIKADNSDNSKTYHEQKMSIEEIESANPVQFLTANGKYKESFWGTELKINGKISNKATVASYKDVVLKVTYYSKTNSVIGNKEYTIYEIFPPNRTMPFKLSIKNYKEVSSIRLEVVNALPY</sequence>
<accession>A0A1M5NJG8</accession>
<dbReference type="RefSeq" id="WP_073180775.1">
    <property type="nucleotide sequence ID" value="NZ_FQWL01000005.1"/>
</dbReference>
<organism evidence="2 3">
    <name type="scientific">Flagellimonas flava</name>
    <dbReference type="NCBI Taxonomy" id="570519"/>
    <lineage>
        <taxon>Bacteria</taxon>
        <taxon>Pseudomonadati</taxon>
        <taxon>Bacteroidota</taxon>
        <taxon>Flavobacteriia</taxon>
        <taxon>Flavobacteriales</taxon>
        <taxon>Flavobacteriaceae</taxon>
        <taxon>Flagellimonas</taxon>
    </lineage>
</organism>
<keyword evidence="1" id="KW-1133">Transmembrane helix</keyword>
<keyword evidence="1" id="KW-0472">Membrane</keyword>
<dbReference type="EMBL" id="FQWL01000005">
    <property type="protein sequence ID" value="SHG89585.1"/>
    <property type="molecule type" value="Genomic_DNA"/>
</dbReference>
<proteinExistence type="predicted"/>
<keyword evidence="1" id="KW-0812">Transmembrane</keyword>
<dbReference type="STRING" id="570519.SAMN04488116_2830"/>
<keyword evidence="3" id="KW-1185">Reference proteome</keyword>
<evidence type="ECO:0000313" key="3">
    <source>
        <dbReference type="Proteomes" id="UP000184532"/>
    </source>
</evidence>
<dbReference type="OrthoDB" id="9764015at2"/>
<gene>
    <name evidence="2" type="ORF">SAMN04488116_2830</name>
</gene>
<evidence type="ECO:0000256" key="1">
    <source>
        <dbReference type="SAM" id="Phobius"/>
    </source>
</evidence>